<dbReference type="EMBL" id="BQNB010020752">
    <property type="protein sequence ID" value="GJT99249.1"/>
    <property type="molecule type" value="Genomic_DNA"/>
</dbReference>
<protein>
    <submittedName>
        <fullName evidence="2">Uncharacterized protein</fullName>
    </submittedName>
</protein>
<feature type="compositionally biased region" description="Basic and acidic residues" evidence="1">
    <location>
        <begin position="205"/>
        <end position="222"/>
    </location>
</feature>
<proteinExistence type="predicted"/>
<sequence length="259" mass="28388">MDVMVNQSPFAYKQTQNTGNVTSYAACATGCSTAIGKYIGISSFDDCMTNGGQTEATQLASGSYGQVQLNKRKLLGIKHFRVGTAKLRVSTAKPTGLGYNAVPPLPTCLFAPTIIDLSHSGIEKFKEPKLKVSDDEEQNESKPKSEKKIVIPTFNTVKASDMLGLDMPKNRQWIDHVSKQIKTSVTLKRLDYILECTGLRGGKSANKEKEDPEEECSKSERQVDEVFGRIPLSKENEVVKVAAKIRVIQVKAVEETTAV</sequence>
<evidence type="ECO:0000313" key="2">
    <source>
        <dbReference type="EMBL" id="GJT99249.1"/>
    </source>
</evidence>
<dbReference type="Proteomes" id="UP001151760">
    <property type="component" value="Unassembled WGS sequence"/>
</dbReference>
<feature type="region of interest" description="Disordered" evidence="1">
    <location>
        <begin position="203"/>
        <end position="222"/>
    </location>
</feature>
<evidence type="ECO:0000256" key="1">
    <source>
        <dbReference type="SAM" id="MobiDB-lite"/>
    </source>
</evidence>
<accession>A0ABQ5IGG1</accession>
<name>A0ABQ5IGG1_9ASTR</name>
<reference evidence="2" key="1">
    <citation type="journal article" date="2022" name="Int. J. Mol. Sci.">
        <title>Draft Genome of Tanacetum Coccineum: Genomic Comparison of Closely Related Tanacetum-Family Plants.</title>
        <authorList>
            <person name="Yamashiro T."/>
            <person name="Shiraishi A."/>
            <person name="Nakayama K."/>
            <person name="Satake H."/>
        </authorList>
    </citation>
    <scope>NUCLEOTIDE SEQUENCE</scope>
</reference>
<keyword evidence="3" id="KW-1185">Reference proteome</keyword>
<comment type="caution">
    <text evidence="2">The sequence shown here is derived from an EMBL/GenBank/DDBJ whole genome shotgun (WGS) entry which is preliminary data.</text>
</comment>
<evidence type="ECO:0000313" key="3">
    <source>
        <dbReference type="Proteomes" id="UP001151760"/>
    </source>
</evidence>
<organism evidence="2 3">
    <name type="scientific">Tanacetum coccineum</name>
    <dbReference type="NCBI Taxonomy" id="301880"/>
    <lineage>
        <taxon>Eukaryota</taxon>
        <taxon>Viridiplantae</taxon>
        <taxon>Streptophyta</taxon>
        <taxon>Embryophyta</taxon>
        <taxon>Tracheophyta</taxon>
        <taxon>Spermatophyta</taxon>
        <taxon>Magnoliopsida</taxon>
        <taxon>eudicotyledons</taxon>
        <taxon>Gunneridae</taxon>
        <taxon>Pentapetalae</taxon>
        <taxon>asterids</taxon>
        <taxon>campanulids</taxon>
        <taxon>Asterales</taxon>
        <taxon>Asteraceae</taxon>
        <taxon>Asteroideae</taxon>
        <taxon>Anthemideae</taxon>
        <taxon>Anthemidinae</taxon>
        <taxon>Tanacetum</taxon>
    </lineage>
</organism>
<reference evidence="2" key="2">
    <citation type="submission" date="2022-01" db="EMBL/GenBank/DDBJ databases">
        <authorList>
            <person name="Yamashiro T."/>
            <person name="Shiraishi A."/>
            <person name="Satake H."/>
            <person name="Nakayama K."/>
        </authorList>
    </citation>
    <scope>NUCLEOTIDE SEQUENCE</scope>
</reference>
<gene>
    <name evidence="2" type="ORF">Tco_1094767</name>
</gene>